<proteinExistence type="predicted"/>
<dbReference type="eggNOG" id="arCOG00730">
    <property type="taxonomic scope" value="Archaea"/>
</dbReference>
<evidence type="ECO:0000313" key="3">
    <source>
        <dbReference type="EMBL" id="BAA81634.1"/>
    </source>
</evidence>
<dbReference type="EMBL" id="BA000002">
    <property type="protein sequence ID" value="BAA81634.1"/>
    <property type="molecule type" value="Genomic_DNA"/>
</dbReference>
<dbReference type="KEGG" id="ape:APE_2616"/>
<dbReference type="CDD" id="cd09873">
    <property type="entry name" value="PIN_Pae0151-like"/>
    <property type="match status" value="1"/>
</dbReference>
<keyword evidence="1" id="KW-0460">Magnesium</keyword>
<dbReference type="PANTHER" id="PTHR35901">
    <property type="entry name" value="RIBONUCLEASE VAPC3"/>
    <property type="match status" value="1"/>
</dbReference>
<name>Q9Y8L6_AERPE</name>
<dbReference type="InterPro" id="IPR051619">
    <property type="entry name" value="TypeII_TA_RNase_PINc/VapC"/>
</dbReference>
<evidence type="ECO:0000256" key="1">
    <source>
        <dbReference type="ARBA" id="ARBA00022842"/>
    </source>
</evidence>
<evidence type="ECO:0000259" key="2">
    <source>
        <dbReference type="Pfam" id="PF01850"/>
    </source>
</evidence>
<reference evidence="3 4" key="1">
    <citation type="journal article" date="1999" name="DNA Res.">
        <title>Complete genome sequence of an aerobic hyper-thermophilic crenarchaeon, Aeropyrum pernix K1.</title>
        <authorList>
            <person name="Kawarabayasi Y."/>
            <person name="Hino Y."/>
            <person name="Horikawa H."/>
            <person name="Yamazaki S."/>
            <person name="Haikawa Y."/>
            <person name="Jin-no K."/>
            <person name="Takahashi M."/>
            <person name="Sekine M."/>
            <person name="Baba S."/>
            <person name="Ankai A."/>
            <person name="Kosugi H."/>
            <person name="Hosoyama A."/>
            <person name="Fukui S."/>
            <person name="Nagai Y."/>
            <person name="Nishijima K."/>
            <person name="Nakazawa H."/>
            <person name="Takamiya M."/>
            <person name="Masuda S."/>
            <person name="Funahashi T."/>
            <person name="Tanaka T."/>
            <person name="Kudoh Y."/>
            <person name="Yamazaki J."/>
            <person name="Kushida N."/>
            <person name="Oguchi A."/>
            <person name="Aoki K."/>
            <person name="Kubota K."/>
            <person name="Nakamura Y."/>
            <person name="Nomura N."/>
            <person name="Sako Y."/>
            <person name="Kikuchi H."/>
        </authorList>
    </citation>
    <scope>NUCLEOTIDE SEQUENCE [LARGE SCALE GENOMIC DNA]</scope>
    <source>
        <strain evidence="4">ATCC 700893 / DSM 11879 / JCM 9820 / NBRC 100138 / K1</strain>
    </source>
</reference>
<dbReference type="EnsemblBacteria" id="BAA81634">
    <property type="protein sequence ID" value="BAA81634"/>
    <property type="gene ID" value="APE_2616"/>
</dbReference>
<feature type="domain" description="PIN" evidence="2">
    <location>
        <begin position="1"/>
        <end position="122"/>
    </location>
</feature>
<dbReference type="PIR" id="B72497">
    <property type="entry name" value="B72497"/>
</dbReference>
<dbReference type="InterPro" id="IPR044153">
    <property type="entry name" value="PIN_Pae0151-like"/>
</dbReference>
<dbReference type="PANTHER" id="PTHR35901:SF1">
    <property type="entry name" value="EXONUCLEASE VAPC9"/>
    <property type="match status" value="1"/>
</dbReference>
<dbReference type="Proteomes" id="UP000002518">
    <property type="component" value="Chromosome"/>
</dbReference>
<dbReference type="SUPFAM" id="SSF88723">
    <property type="entry name" value="PIN domain-like"/>
    <property type="match status" value="1"/>
</dbReference>
<gene>
    <name evidence="3" type="ordered locus">APE_2616</name>
</gene>
<keyword evidence="4" id="KW-1185">Reference proteome</keyword>
<organism evidence="3 4">
    <name type="scientific">Aeropyrum pernix (strain ATCC 700893 / DSM 11879 / JCM 9820 / NBRC 100138 / K1)</name>
    <dbReference type="NCBI Taxonomy" id="272557"/>
    <lineage>
        <taxon>Archaea</taxon>
        <taxon>Thermoproteota</taxon>
        <taxon>Thermoprotei</taxon>
        <taxon>Desulfurococcales</taxon>
        <taxon>Desulfurococcaceae</taxon>
        <taxon>Aeropyrum</taxon>
    </lineage>
</organism>
<accession>Q9Y8L6</accession>
<evidence type="ECO:0000313" key="4">
    <source>
        <dbReference type="Proteomes" id="UP000002518"/>
    </source>
</evidence>
<dbReference type="InterPro" id="IPR029060">
    <property type="entry name" value="PIN-like_dom_sf"/>
</dbReference>
<dbReference type="AlphaFoldDB" id="Q9Y8L6"/>
<dbReference type="STRING" id="272557.APE_2616"/>
<dbReference type="Gene3D" id="3.40.50.1010">
    <property type="entry name" value="5'-nuclease"/>
    <property type="match status" value="1"/>
</dbReference>
<protein>
    <recommendedName>
        <fullName evidence="2">PIN domain-containing protein</fullName>
    </recommendedName>
</protein>
<dbReference type="Pfam" id="PF01850">
    <property type="entry name" value="PIN"/>
    <property type="match status" value="1"/>
</dbReference>
<sequence>MIDTSVFADYYLLYPGDPERHERSRTVLDKLSLRDVIVYEPFLFEIELRAVLVRRIPPEQALRIVDTTLKHVNVVREEELHDKAAEIALITGCRAVDAYFIATAKHVDGILITNDKVMKDNAQKIGVKAYYLLDNQDYTKL</sequence>
<dbReference type="InterPro" id="IPR002716">
    <property type="entry name" value="PIN_dom"/>
</dbReference>
<dbReference type="SMR" id="Q9Y8L6"/>